<comment type="caution">
    <text evidence="5">The sequence shown here is derived from an EMBL/GenBank/DDBJ whole genome shotgun (WGS) entry which is preliminary data.</text>
</comment>
<keyword evidence="1" id="KW-1277">Toxin-antitoxin system</keyword>
<gene>
    <name evidence="5" type="ORF">N781_07675</name>
</gene>
<dbReference type="PANTHER" id="PTHR33397">
    <property type="entry name" value="UPF0331 PROTEIN YUTE"/>
    <property type="match status" value="1"/>
</dbReference>
<evidence type="ECO:0008006" key="7">
    <source>
        <dbReference type="Google" id="ProtNLM"/>
    </source>
</evidence>
<dbReference type="GO" id="GO:0110001">
    <property type="term" value="C:toxin-antitoxin complex"/>
    <property type="evidence" value="ECO:0007669"/>
    <property type="project" value="InterPro"/>
</dbReference>
<comment type="similarity">
    <text evidence="4">Belongs to the HepT RNase toxin family.</text>
</comment>
<reference evidence="5 6" key="1">
    <citation type="submission" date="2013-08" db="EMBL/GenBank/DDBJ databases">
        <authorList>
            <person name="Huang J."/>
            <person name="Wang G."/>
        </authorList>
    </citation>
    <scope>NUCLEOTIDE SEQUENCE [LARGE SCALE GENOMIC DNA]</scope>
    <source>
        <strain evidence="5 6">JSM 076056</strain>
    </source>
</reference>
<dbReference type="eggNOG" id="COG2445">
    <property type="taxonomic scope" value="Bacteria"/>
</dbReference>
<dbReference type="GO" id="GO:0016787">
    <property type="term" value="F:hydrolase activity"/>
    <property type="evidence" value="ECO:0007669"/>
    <property type="project" value="UniProtKB-KW"/>
</dbReference>
<dbReference type="InterPro" id="IPR008201">
    <property type="entry name" value="HepT-like"/>
</dbReference>
<dbReference type="Pfam" id="PF01934">
    <property type="entry name" value="HepT-like"/>
    <property type="match status" value="1"/>
</dbReference>
<proteinExistence type="inferred from homology"/>
<evidence type="ECO:0000256" key="1">
    <source>
        <dbReference type="ARBA" id="ARBA00022649"/>
    </source>
</evidence>
<dbReference type="STRING" id="1385510.GCA_000425205_03131"/>
<dbReference type="InterPro" id="IPR037038">
    <property type="entry name" value="HepT-like_sf"/>
</dbReference>
<evidence type="ECO:0000256" key="4">
    <source>
        <dbReference type="ARBA" id="ARBA00024207"/>
    </source>
</evidence>
<dbReference type="OrthoDB" id="2375467at2"/>
<keyword evidence="6" id="KW-1185">Reference proteome</keyword>
<dbReference type="InterPro" id="IPR052379">
    <property type="entry name" value="Type_VII_TA_RNase"/>
</dbReference>
<evidence type="ECO:0000256" key="2">
    <source>
        <dbReference type="ARBA" id="ARBA00022722"/>
    </source>
</evidence>
<organism evidence="5 6">
    <name type="scientific">Pontibacillus halophilus JSM 076056 = DSM 19796</name>
    <dbReference type="NCBI Taxonomy" id="1385510"/>
    <lineage>
        <taxon>Bacteria</taxon>
        <taxon>Bacillati</taxon>
        <taxon>Bacillota</taxon>
        <taxon>Bacilli</taxon>
        <taxon>Bacillales</taxon>
        <taxon>Bacillaceae</taxon>
        <taxon>Pontibacillus</taxon>
    </lineage>
</organism>
<keyword evidence="3" id="KW-0378">Hydrolase</keyword>
<dbReference type="GO" id="GO:0004540">
    <property type="term" value="F:RNA nuclease activity"/>
    <property type="evidence" value="ECO:0007669"/>
    <property type="project" value="InterPro"/>
</dbReference>
<evidence type="ECO:0000256" key="3">
    <source>
        <dbReference type="ARBA" id="ARBA00022801"/>
    </source>
</evidence>
<dbReference type="PANTHER" id="PTHR33397:SF5">
    <property type="entry name" value="RNASE YUTE-RELATED"/>
    <property type="match status" value="1"/>
</dbReference>
<dbReference type="RefSeq" id="WP_026801354.1">
    <property type="nucleotide sequence ID" value="NZ_AULI01000016.1"/>
</dbReference>
<dbReference type="Gene3D" id="1.20.120.580">
    <property type="entry name" value="bsu32300-like"/>
    <property type="match status" value="1"/>
</dbReference>
<name>A0A0A5GEJ1_9BACI</name>
<dbReference type="AlphaFoldDB" id="A0A0A5GEJ1"/>
<dbReference type="Proteomes" id="UP000030528">
    <property type="component" value="Unassembled WGS sequence"/>
</dbReference>
<evidence type="ECO:0000313" key="6">
    <source>
        <dbReference type="Proteomes" id="UP000030528"/>
    </source>
</evidence>
<keyword evidence="2" id="KW-0540">Nuclease</keyword>
<dbReference type="EMBL" id="AVPE01000021">
    <property type="protein sequence ID" value="KGX89633.1"/>
    <property type="molecule type" value="Genomic_DNA"/>
</dbReference>
<evidence type="ECO:0000313" key="5">
    <source>
        <dbReference type="EMBL" id="KGX89633.1"/>
    </source>
</evidence>
<accession>A0A0A5GEJ1</accession>
<protein>
    <recommendedName>
        <fullName evidence="7">DUF86 domain-containing protein</fullName>
    </recommendedName>
</protein>
<sequence>MYFVNREAIEQTLTYLDGVLSQYEEGMAHTQHGKLALERLVHVSIESIIDVGNMMIDGFIMRDPGSYSDIIDILVDEKVLPEEEQTPYQTYIKLRKELVQSYTTIDHDQLLNELMNHSNMLNQFSTRIRSYLDNELGPVSAFTNS</sequence>